<reference evidence="3 4" key="1">
    <citation type="journal article" date="2014" name="Genome Biol. Evol.">
        <title>Comparative genomics and transcriptomics analyses reveal divergent lifestyle features of nematode endoparasitic fungus Hirsutella minnesotensis.</title>
        <authorList>
            <person name="Lai Y."/>
            <person name="Liu K."/>
            <person name="Zhang X."/>
            <person name="Zhang X."/>
            <person name="Li K."/>
            <person name="Wang N."/>
            <person name="Shu C."/>
            <person name="Wu Y."/>
            <person name="Wang C."/>
            <person name="Bushley K.E."/>
            <person name="Xiang M."/>
            <person name="Liu X."/>
        </authorList>
    </citation>
    <scope>NUCLEOTIDE SEQUENCE [LARGE SCALE GENOMIC DNA]</scope>
    <source>
        <strain evidence="3 4">3608</strain>
    </source>
</reference>
<keyword evidence="4" id="KW-1185">Reference proteome</keyword>
<feature type="compositionally biased region" description="Low complexity" evidence="2">
    <location>
        <begin position="7"/>
        <end position="43"/>
    </location>
</feature>
<evidence type="ECO:0000256" key="1">
    <source>
        <dbReference type="SAM" id="Coils"/>
    </source>
</evidence>
<feature type="coiled-coil region" evidence="1">
    <location>
        <begin position="554"/>
        <end position="588"/>
    </location>
</feature>
<organism evidence="3 4">
    <name type="scientific">Hirsutella minnesotensis 3608</name>
    <dbReference type="NCBI Taxonomy" id="1043627"/>
    <lineage>
        <taxon>Eukaryota</taxon>
        <taxon>Fungi</taxon>
        <taxon>Dikarya</taxon>
        <taxon>Ascomycota</taxon>
        <taxon>Pezizomycotina</taxon>
        <taxon>Sordariomycetes</taxon>
        <taxon>Hypocreomycetidae</taxon>
        <taxon>Hypocreales</taxon>
        <taxon>Ophiocordycipitaceae</taxon>
        <taxon>Hirsutella</taxon>
    </lineage>
</organism>
<protein>
    <submittedName>
        <fullName evidence="3">Uncharacterized protein</fullName>
    </submittedName>
</protein>
<dbReference type="Proteomes" id="UP000054481">
    <property type="component" value="Unassembled WGS sequence"/>
</dbReference>
<sequence length="767" mass="81335">MGRFDYSSSNKPSNKTSPTPSSSAATAKAAATASASSTALNHAAKFRCRPISIIPFSTSRSERRSAAAAAPPTQPQPTLSGTSSTRATPAAIPPPLRPHPRHHPTPPKTRPSASCTASPSQPSRPPLRNKDRNHQNAPLLTSTSRSTTASVAKMPVTDRPRQPQLSAAAARSVKSSPLTPKIASKGPALNTTPLAAARRPQPARNARDDVGSPLGTLLSSSHITPRSGNRQGRVDSASSTPTGTPGLADRVAYDGWDTASVRSGLTTPVLGTPVLGGPRLGVDASSEQQNDGTKFFYASDAKVNSRPQSVPPKPVPFFYANGVSAEAPRTTSPSITQTFTPVLAPTQEPVATKFFYANGAPDLVSARPPLTTASSHSVVQAGSRVSMARPGTSNPTIGLPAATGQRPVSPIKALSKQASPALPASPKLSPALVTSPALGPAESVQGRRKVSIDAAPKLIRPGHSRAGSSSTFDPSAPSRYAASPIASHQTSPPLSPGVPQAAMTMASLLQAAEDFGDYEAENDADTQSELASPSKSPADPVSELVANARRERKVQDLEITNASLEAINRTLERQLRKQTAELRRYRRLSRSGHIPLVSAASSREPSAALSDPPINLSTLTEEEASDEEREEHDSLDDSDLSSHDSELSDESLLSDDKLAVRRKRDERRLQLDLSKHQELLVDSQKMNQSIKRCLDWTEVLIKEGQKALAYRVRVSEVDFVGRVLAPLDEDEEDHHSEIASDVPGLEPPWTKRPQDRDSGIELPVDGG</sequence>
<feature type="region of interest" description="Disordered" evidence="2">
    <location>
        <begin position="384"/>
        <end position="405"/>
    </location>
</feature>
<proteinExistence type="predicted"/>
<dbReference type="EMBL" id="KQ030513">
    <property type="protein sequence ID" value="KJZ76177.1"/>
    <property type="molecule type" value="Genomic_DNA"/>
</dbReference>
<feature type="region of interest" description="Disordered" evidence="2">
    <location>
        <begin position="596"/>
        <end position="651"/>
    </location>
</feature>
<feature type="region of interest" description="Disordered" evidence="2">
    <location>
        <begin position="1"/>
        <end position="249"/>
    </location>
</feature>
<evidence type="ECO:0000256" key="2">
    <source>
        <dbReference type="SAM" id="MobiDB-lite"/>
    </source>
</evidence>
<feature type="region of interest" description="Disordered" evidence="2">
    <location>
        <begin position="728"/>
        <end position="767"/>
    </location>
</feature>
<dbReference type="OrthoDB" id="2555519at2759"/>
<accession>A0A0F8A1G3</accession>
<keyword evidence="1" id="KW-0175">Coiled coil</keyword>
<dbReference type="PANTHER" id="PTHR38701">
    <property type="entry name" value="CHROMOSOME 8, WHOLE GENOME SHOTGUN SEQUENCE"/>
    <property type="match status" value="1"/>
</dbReference>
<feature type="compositionally biased region" description="Polar residues" evidence="2">
    <location>
        <begin position="217"/>
        <end position="243"/>
    </location>
</feature>
<feature type="compositionally biased region" description="Low complexity" evidence="2">
    <location>
        <begin position="141"/>
        <end position="150"/>
    </location>
</feature>
<feature type="compositionally biased region" description="Polar residues" evidence="2">
    <location>
        <begin position="112"/>
        <end position="121"/>
    </location>
</feature>
<evidence type="ECO:0000313" key="4">
    <source>
        <dbReference type="Proteomes" id="UP000054481"/>
    </source>
</evidence>
<feature type="region of interest" description="Disordered" evidence="2">
    <location>
        <begin position="520"/>
        <end position="541"/>
    </location>
</feature>
<feature type="compositionally biased region" description="Acidic residues" evidence="2">
    <location>
        <begin position="620"/>
        <end position="639"/>
    </location>
</feature>
<dbReference type="PANTHER" id="PTHR38701:SF1">
    <property type="entry name" value="UP-REGULATED DURING SEPTATION PROTEIN 1 DOMAIN-CONTAINING PROTEIN"/>
    <property type="match status" value="1"/>
</dbReference>
<dbReference type="AlphaFoldDB" id="A0A0F8A1G3"/>
<feature type="region of interest" description="Disordered" evidence="2">
    <location>
        <begin position="438"/>
        <end position="499"/>
    </location>
</feature>
<evidence type="ECO:0000313" key="3">
    <source>
        <dbReference type="EMBL" id="KJZ76177.1"/>
    </source>
</evidence>
<name>A0A0F8A1G3_9HYPO</name>
<feature type="compositionally biased region" description="Low complexity" evidence="2">
    <location>
        <begin position="193"/>
        <end position="204"/>
    </location>
</feature>
<gene>
    <name evidence="3" type="ORF">HIM_04633</name>
</gene>